<feature type="coiled-coil region" evidence="1">
    <location>
        <begin position="33"/>
        <end position="60"/>
    </location>
</feature>
<reference evidence="2" key="1">
    <citation type="submission" date="2023-07" db="EMBL/GenBank/DDBJ databases">
        <authorList>
            <consortium name="AG Swart"/>
            <person name="Singh M."/>
            <person name="Singh A."/>
            <person name="Seah K."/>
            <person name="Emmerich C."/>
        </authorList>
    </citation>
    <scope>NUCLEOTIDE SEQUENCE</scope>
    <source>
        <strain evidence="2">DP1</strain>
    </source>
</reference>
<dbReference type="AlphaFoldDB" id="A0AAD1U9S1"/>
<evidence type="ECO:0000313" key="3">
    <source>
        <dbReference type="Proteomes" id="UP001295684"/>
    </source>
</evidence>
<keyword evidence="3" id="KW-1185">Reference proteome</keyword>
<dbReference type="EMBL" id="CAMPGE010005120">
    <property type="protein sequence ID" value="CAI2363965.1"/>
    <property type="molecule type" value="Genomic_DNA"/>
</dbReference>
<protein>
    <submittedName>
        <fullName evidence="2">Uncharacterized protein</fullName>
    </submittedName>
</protein>
<proteinExistence type="predicted"/>
<accession>A0AAD1U9S1</accession>
<evidence type="ECO:0000256" key="1">
    <source>
        <dbReference type="SAM" id="Coils"/>
    </source>
</evidence>
<sequence>MKKTKRPEEREKIGKRCKDTEICIKKGINAEENDRLNTKILQLNQQIDILTKENDILRANSKLAGIMSQKSSAFENTGTCPENSTISNQTLNHQMKMPALEKVFKREDHFWKNTLPKLIEKNPEKVKFTLMDQNKELSGLNGKTRMSFLKTQFKNIIQNVIPFSELSLLYNFDSITIPEWAKLREELAKPIPDLSKIKVPSNFKETKISNQFTKFFTIHGEKIITNLREIRNQIRELVKVRNRMFKSMKKIKEIAVSSDYSYDKIDHIAARKKWDQLKQKGINLFKILKINKKDPFKEYTSEVEMTELEDEEMKTDF</sequence>
<name>A0AAD1U9S1_EUPCR</name>
<gene>
    <name evidence="2" type="ORF">ECRASSUSDP1_LOCUS5305</name>
</gene>
<organism evidence="2 3">
    <name type="scientific">Euplotes crassus</name>
    <dbReference type="NCBI Taxonomy" id="5936"/>
    <lineage>
        <taxon>Eukaryota</taxon>
        <taxon>Sar</taxon>
        <taxon>Alveolata</taxon>
        <taxon>Ciliophora</taxon>
        <taxon>Intramacronucleata</taxon>
        <taxon>Spirotrichea</taxon>
        <taxon>Hypotrichia</taxon>
        <taxon>Euplotida</taxon>
        <taxon>Euplotidae</taxon>
        <taxon>Moneuplotes</taxon>
    </lineage>
</organism>
<keyword evidence="1" id="KW-0175">Coiled coil</keyword>
<evidence type="ECO:0000313" key="2">
    <source>
        <dbReference type="EMBL" id="CAI2363965.1"/>
    </source>
</evidence>
<dbReference type="Proteomes" id="UP001295684">
    <property type="component" value="Unassembled WGS sequence"/>
</dbReference>
<comment type="caution">
    <text evidence="2">The sequence shown here is derived from an EMBL/GenBank/DDBJ whole genome shotgun (WGS) entry which is preliminary data.</text>
</comment>